<evidence type="ECO:0000313" key="1">
    <source>
        <dbReference type="EMBL" id="CAG6741976.1"/>
    </source>
</evidence>
<name>A0A8D8Z8T8_9HEMI</name>
<proteinExistence type="predicted"/>
<reference evidence="1" key="1">
    <citation type="submission" date="2021-05" db="EMBL/GenBank/DDBJ databases">
        <authorList>
            <person name="Alioto T."/>
            <person name="Alioto T."/>
            <person name="Gomez Garrido J."/>
        </authorList>
    </citation>
    <scope>NUCLEOTIDE SEQUENCE</scope>
</reference>
<dbReference type="EMBL" id="HBUF01431281">
    <property type="protein sequence ID" value="CAG6741975.1"/>
    <property type="molecule type" value="Transcribed_RNA"/>
</dbReference>
<accession>A0A8D8Z8T8</accession>
<organism evidence="1">
    <name type="scientific">Cacopsylla melanoneura</name>
    <dbReference type="NCBI Taxonomy" id="428564"/>
    <lineage>
        <taxon>Eukaryota</taxon>
        <taxon>Metazoa</taxon>
        <taxon>Ecdysozoa</taxon>
        <taxon>Arthropoda</taxon>
        <taxon>Hexapoda</taxon>
        <taxon>Insecta</taxon>
        <taxon>Pterygota</taxon>
        <taxon>Neoptera</taxon>
        <taxon>Paraneoptera</taxon>
        <taxon>Hemiptera</taxon>
        <taxon>Sternorrhyncha</taxon>
        <taxon>Psylloidea</taxon>
        <taxon>Psyllidae</taxon>
        <taxon>Psyllinae</taxon>
        <taxon>Cacopsylla</taxon>
    </lineage>
</organism>
<sequence>MGIKIDATPGRLNLISLFPQSIREIINNVNVWRMCVCEFCVYHCLSVPGSPYSCLTWAAQWVVPNGPPTPLVYLLPLLEIARCGSMISMLTNTILYVVSK</sequence>
<dbReference type="AlphaFoldDB" id="A0A8D8Z8T8"/>
<protein>
    <submittedName>
        <fullName evidence="1">Uncharacterized protein</fullName>
    </submittedName>
</protein>
<dbReference type="EMBL" id="HBUF01431282">
    <property type="protein sequence ID" value="CAG6741976.1"/>
    <property type="molecule type" value="Transcribed_RNA"/>
</dbReference>